<keyword evidence="3 5" id="KW-0863">Zinc-finger</keyword>
<dbReference type="GO" id="GO:0008270">
    <property type="term" value="F:zinc ion binding"/>
    <property type="evidence" value="ECO:0007669"/>
    <property type="project" value="UniProtKB-KW"/>
</dbReference>
<keyword evidence="1" id="KW-0479">Metal-binding</keyword>
<dbReference type="SMART" id="SM00343">
    <property type="entry name" value="ZnF_C2HC"/>
    <property type="match status" value="4"/>
</dbReference>
<dbReference type="RefSeq" id="XP_060283400.1">
    <property type="nucleotide sequence ID" value="XM_060433091.1"/>
</dbReference>
<evidence type="ECO:0000313" key="8">
    <source>
        <dbReference type="EMBL" id="KAK1767187.1"/>
    </source>
</evidence>
<keyword evidence="4" id="KW-0862">Zinc</keyword>
<proteinExistence type="predicted"/>
<dbReference type="Pfam" id="PF00098">
    <property type="entry name" value="zf-CCHC"/>
    <property type="match status" value="3"/>
</dbReference>
<keyword evidence="9" id="KW-1185">Reference proteome</keyword>
<evidence type="ECO:0000256" key="2">
    <source>
        <dbReference type="ARBA" id="ARBA00022737"/>
    </source>
</evidence>
<dbReference type="AlphaFoldDB" id="A0AAJ0FH10"/>
<protein>
    <recommendedName>
        <fullName evidence="7">CCHC-type domain-containing protein</fullName>
    </recommendedName>
</protein>
<dbReference type="Gene3D" id="4.10.60.10">
    <property type="entry name" value="Zinc finger, CCHC-type"/>
    <property type="match status" value="2"/>
</dbReference>
<dbReference type="GeneID" id="85316278"/>
<sequence length="191" mass="20696">MCSYCRTLDHKSNDCPDKPPFTGTCNLCDEQGHMGKDCPKDPSRRCHNCDSPDHLIKDCPRPKKCRKCNGDHCTGQCPTNKPCRKCREIGHLSRDCPKFPRSVRFAMNPAMTTRAARTLKIRKAGVQLQQSLPGSNIAIPSELEDQDGGDYGDVLGNSEPQTAAAAGGGWDGSDQTVAGSANPGGHSNPEW</sequence>
<evidence type="ECO:0000313" key="9">
    <source>
        <dbReference type="Proteomes" id="UP001244011"/>
    </source>
</evidence>
<dbReference type="GO" id="GO:0003676">
    <property type="term" value="F:nucleic acid binding"/>
    <property type="evidence" value="ECO:0007669"/>
    <property type="project" value="InterPro"/>
</dbReference>
<feature type="domain" description="CCHC-type" evidence="7">
    <location>
        <begin position="44"/>
        <end position="61"/>
    </location>
</feature>
<evidence type="ECO:0000256" key="4">
    <source>
        <dbReference type="ARBA" id="ARBA00022833"/>
    </source>
</evidence>
<organism evidence="8 9">
    <name type="scientific">Phialemonium atrogriseum</name>
    <dbReference type="NCBI Taxonomy" id="1093897"/>
    <lineage>
        <taxon>Eukaryota</taxon>
        <taxon>Fungi</taxon>
        <taxon>Dikarya</taxon>
        <taxon>Ascomycota</taxon>
        <taxon>Pezizomycotina</taxon>
        <taxon>Sordariomycetes</taxon>
        <taxon>Sordariomycetidae</taxon>
        <taxon>Cephalothecales</taxon>
        <taxon>Cephalothecaceae</taxon>
        <taxon>Phialemonium</taxon>
    </lineage>
</organism>
<name>A0AAJ0FH10_9PEZI</name>
<feature type="domain" description="CCHC-type" evidence="7">
    <location>
        <begin position="83"/>
        <end position="98"/>
    </location>
</feature>
<dbReference type="InterPro" id="IPR001878">
    <property type="entry name" value="Znf_CCHC"/>
</dbReference>
<feature type="domain" description="CCHC-type" evidence="7">
    <location>
        <begin position="25"/>
        <end position="40"/>
    </location>
</feature>
<dbReference type="SUPFAM" id="SSF57756">
    <property type="entry name" value="Retrovirus zinc finger-like domains"/>
    <property type="match status" value="2"/>
</dbReference>
<evidence type="ECO:0000256" key="3">
    <source>
        <dbReference type="ARBA" id="ARBA00022771"/>
    </source>
</evidence>
<dbReference type="PROSITE" id="PS50158">
    <property type="entry name" value="ZF_CCHC"/>
    <property type="match status" value="3"/>
</dbReference>
<evidence type="ECO:0000256" key="1">
    <source>
        <dbReference type="ARBA" id="ARBA00022723"/>
    </source>
</evidence>
<evidence type="ECO:0000256" key="5">
    <source>
        <dbReference type="PROSITE-ProRule" id="PRU00047"/>
    </source>
</evidence>
<evidence type="ECO:0000256" key="6">
    <source>
        <dbReference type="SAM" id="MobiDB-lite"/>
    </source>
</evidence>
<feature type="region of interest" description="Disordered" evidence="6">
    <location>
        <begin position="132"/>
        <end position="191"/>
    </location>
</feature>
<dbReference type="PANTHER" id="PTHR47103:SF8">
    <property type="entry name" value="DNA-BINDING PROTEIN"/>
    <property type="match status" value="1"/>
</dbReference>
<accession>A0AAJ0FH10</accession>
<dbReference type="PANTHER" id="PTHR47103">
    <property type="entry name" value="DNA-BINDING PROTEIN"/>
    <property type="match status" value="1"/>
</dbReference>
<dbReference type="Proteomes" id="UP001244011">
    <property type="component" value="Unassembled WGS sequence"/>
</dbReference>
<dbReference type="InterPro" id="IPR036875">
    <property type="entry name" value="Znf_CCHC_sf"/>
</dbReference>
<dbReference type="EMBL" id="MU839009">
    <property type="protein sequence ID" value="KAK1767187.1"/>
    <property type="molecule type" value="Genomic_DNA"/>
</dbReference>
<keyword evidence="2" id="KW-0677">Repeat</keyword>
<comment type="caution">
    <text evidence="8">The sequence shown here is derived from an EMBL/GenBank/DDBJ whole genome shotgun (WGS) entry which is preliminary data.</text>
</comment>
<evidence type="ECO:0000259" key="7">
    <source>
        <dbReference type="PROSITE" id="PS50158"/>
    </source>
</evidence>
<gene>
    <name evidence="8" type="ORF">QBC33DRAFT_80396</name>
</gene>
<reference evidence="8" key="1">
    <citation type="submission" date="2023-06" db="EMBL/GenBank/DDBJ databases">
        <title>Genome-scale phylogeny and comparative genomics of the fungal order Sordariales.</title>
        <authorList>
            <consortium name="Lawrence Berkeley National Laboratory"/>
            <person name="Hensen N."/>
            <person name="Bonometti L."/>
            <person name="Westerberg I."/>
            <person name="Brannstrom I.O."/>
            <person name="Guillou S."/>
            <person name="Cros-Aarteil S."/>
            <person name="Calhoun S."/>
            <person name="Haridas S."/>
            <person name="Kuo A."/>
            <person name="Mondo S."/>
            <person name="Pangilinan J."/>
            <person name="Riley R."/>
            <person name="Labutti K."/>
            <person name="Andreopoulos B."/>
            <person name="Lipzen A."/>
            <person name="Chen C."/>
            <person name="Yanf M."/>
            <person name="Daum C."/>
            <person name="Ng V."/>
            <person name="Clum A."/>
            <person name="Steindorff A."/>
            <person name="Ohm R."/>
            <person name="Martin F."/>
            <person name="Silar P."/>
            <person name="Natvig D."/>
            <person name="Lalanne C."/>
            <person name="Gautier V."/>
            <person name="Ament-Velasquez S.L."/>
            <person name="Kruys A."/>
            <person name="Hutchinson M.I."/>
            <person name="Powell A.J."/>
            <person name="Barry K."/>
            <person name="Miller A.N."/>
            <person name="Grigoriev I.V."/>
            <person name="Debuchy R."/>
            <person name="Gladieux P."/>
            <person name="Thoren M.H."/>
            <person name="Johannesson H."/>
        </authorList>
    </citation>
    <scope>NUCLEOTIDE SEQUENCE</scope>
    <source>
        <strain evidence="8">8032-3</strain>
    </source>
</reference>